<dbReference type="OrthoDB" id="4529782at2"/>
<evidence type="ECO:0000259" key="7">
    <source>
        <dbReference type="PROSITE" id="PS51900"/>
    </source>
</evidence>
<dbReference type="CDD" id="cd00796">
    <property type="entry name" value="INT_Rci_Hp1_C"/>
    <property type="match status" value="1"/>
</dbReference>
<keyword evidence="2" id="KW-0229">DNA integration</keyword>
<dbReference type="InterPro" id="IPR004107">
    <property type="entry name" value="Integrase_SAM-like_N"/>
</dbReference>
<dbReference type="Gene3D" id="1.10.443.10">
    <property type="entry name" value="Intergrase catalytic core"/>
    <property type="match status" value="1"/>
</dbReference>
<dbReference type="Gene3D" id="1.10.150.130">
    <property type="match status" value="1"/>
</dbReference>
<dbReference type="InterPro" id="IPR050090">
    <property type="entry name" value="Tyrosine_recombinase_XerCD"/>
</dbReference>
<dbReference type="RefSeq" id="WP_042153586.1">
    <property type="nucleotide sequence ID" value="NZ_BBNO01000003.1"/>
</dbReference>
<dbReference type="PROSITE" id="PS51900">
    <property type="entry name" value="CB"/>
    <property type="match status" value="1"/>
</dbReference>
<gene>
    <name evidence="8" type="ORF">TPA0598_03_08130</name>
</gene>
<dbReference type="GO" id="GO:0015074">
    <property type="term" value="P:DNA integration"/>
    <property type="evidence" value="ECO:0007669"/>
    <property type="project" value="UniProtKB-KW"/>
</dbReference>
<keyword evidence="3 5" id="KW-0238">DNA-binding</keyword>
<accession>A0A0P4R646</accession>
<dbReference type="EMBL" id="BBNO01000003">
    <property type="protein sequence ID" value="GAO08352.1"/>
    <property type="molecule type" value="Genomic_DNA"/>
</dbReference>
<dbReference type="Pfam" id="PF00589">
    <property type="entry name" value="Phage_integrase"/>
    <property type="match status" value="1"/>
</dbReference>
<dbReference type="PROSITE" id="PS51898">
    <property type="entry name" value="TYR_RECOMBINASE"/>
    <property type="match status" value="1"/>
</dbReference>
<comment type="similarity">
    <text evidence="1">Belongs to the 'phage' integrase family.</text>
</comment>
<evidence type="ECO:0000256" key="2">
    <source>
        <dbReference type="ARBA" id="ARBA00022908"/>
    </source>
</evidence>
<dbReference type="InterPro" id="IPR010998">
    <property type="entry name" value="Integrase_recombinase_N"/>
</dbReference>
<comment type="caution">
    <text evidence="8">The sequence shown here is derived from an EMBL/GenBank/DDBJ whole genome shotgun (WGS) entry which is preliminary data.</text>
</comment>
<dbReference type="InterPro" id="IPR002104">
    <property type="entry name" value="Integrase_catalytic"/>
</dbReference>
<dbReference type="PANTHER" id="PTHR30349:SF64">
    <property type="entry name" value="PROPHAGE INTEGRASE INTD-RELATED"/>
    <property type="match status" value="1"/>
</dbReference>
<proteinExistence type="inferred from homology"/>
<evidence type="ECO:0000259" key="6">
    <source>
        <dbReference type="PROSITE" id="PS51898"/>
    </source>
</evidence>
<reference evidence="9" key="1">
    <citation type="submission" date="2014-09" db="EMBL/GenBank/DDBJ databases">
        <title>Whole genome shotgun sequence of Streptomyces sp. NBRC 110027.</title>
        <authorList>
            <person name="Komaki H."/>
            <person name="Ichikawa N."/>
            <person name="Katano-Makiyama Y."/>
            <person name="Hosoyama A."/>
            <person name="Hashimoto M."/>
            <person name="Uohara A."/>
            <person name="Kitahashi Y."/>
            <person name="Ohji S."/>
            <person name="Kimura A."/>
            <person name="Yamazoe A."/>
            <person name="Igarashi Y."/>
            <person name="Fujita N."/>
        </authorList>
    </citation>
    <scope>NUCLEOTIDE SEQUENCE [LARGE SCALE GENOMIC DNA]</scope>
    <source>
        <strain evidence="9">NBRC 110027</strain>
    </source>
</reference>
<dbReference type="PANTHER" id="PTHR30349">
    <property type="entry name" value="PHAGE INTEGRASE-RELATED"/>
    <property type="match status" value="1"/>
</dbReference>
<protein>
    <submittedName>
        <fullName evidence="8">Site-specific recombinase</fullName>
    </submittedName>
</protein>
<reference evidence="8 9" key="2">
    <citation type="journal article" date="2015" name="Stand. Genomic Sci.">
        <title>Draft genome sequence of marine-derived Streptomyces sp. TP-A0598, a producer of anti-MRSA antibiotic lydicamycins.</title>
        <authorList>
            <person name="Komaki H."/>
            <person name="Ichikawa N."/>
            <person name="Hosoyama A."/>
            <person name="Fujita N."/>
            <person name="Igarashi Y."/>
        </authorList>
    </citation>
    <scope>NUCLEOTIDE SEQUENCE [LARGE SCALE GENOMIC DNA]</scope>
    <source>
        <strain evidence="8 9">NBRC 110027</strain>
    </source>
</reference>
<evidence type="ECO:0000313" key="9">
    <source>
        <dbReference type="Proteomes" id="UP000048965"/>
    </source>
</evidence>
<dbReference type="Pfam" id="PF14659">
    <property type="entry name" value="Phage_int_SAM_3"/>
    <property type="match status" value="1"/>
</dbReference>
<feature type="domain" description="Tyr recombinase" evidence="6">
    <location>
        <begin position="153"/>
        <end position="349"/>
    </location>
</feature>
<evidence type="ECO:0000256" key="5">
    <source>
        <dbReference type="PROSITE-ProRule" id="PRU01248"/>
    </source>
</evidence>
<sequence length="362" mass="41653">MKSGKWQATVRNRIGERFSESFPLKSQARAWSIEMETQFARGGMRDPRAGEMAFHSWHDRWWNARIVEPHTLRGDASSIKNHVLPYWADWEMRAITRMDVQSWIRALIEKGAGASAIKRAYNLTSSLMRAAVDDDVIAVSPCRSIDLPQIAVKPPQWFTLDQAQSILDELPAAWRTMCLLGFYTGLRWGELSGLHRHRIDQRRSRLFVVEVNTKSGIKEYPKSSKSRREVPLPPHVLEALERHIHRLDRDAVVFTTLTKGRSGRLLDDGNWRRQTWWPAVDGTFYFDDDGEQQLVPGYPPHSMRHTCASWLVQKGVSLYEVQHLLGHESFQTTQRYAHLQPDAHKAVLGAWERMEAPLTIAA</sequence>
<organism evidence="8 9">
    <name type="scientific">Streptomyces lydicamycinicus</name>
    <dbReference type="NCBI Taxonomy" id="1546107"/>
    <lineage>
        <taxon>Bacteria</taxon>
        <taxon>Bacillati</taxon>
        <taxon>Actinomycetota</taxon>
        <taxon>Actinomycetes</taxon>
        <taxon>Kitasatosporales</taxon>
        <taxon>Streptomycetaceae</taxon>
        <taxon>Streptomyces</taxon>
    </lineage>
</organism>
<evidence type="ECO:0000256" key="3">
    <source>
        <dbReference type="ARBA" id="ARBA00023125"/>
    </source>
</evidence>
<keyword evidence="4" id="KW-0233">DNA recombination</keyword>
<dbReference type="Proteomes" id="UP000048965">
    <property type="component" value="Unassembled WGS sequence"/>
</dbReference>
<dbReference type="InterPro" id="IPR044068">
    <property type="entry name" value="CB"/>
</dbReference>
<dbReference type="InterPro" id="IPR013762">
    <property type="entry name" value="Integrase-like_cat_sf"/>
</dbReference>
<evidence type="ECO:0000256" key="1">
    <source>
        <dbReference type="ARBA" id="ARBA00008857"/>
    </source>
</evidence>
<name>A0A0P4R646_9ACTN</name>
<feature type="domain" description="Core-binding (CB)" evidence="7">
    <location>
        <begin position="52"/>
        <end position="132"/>
    </location>
</feature>
<dbReference type="GO" id="GO:0003677">
    <property type="term" value="F:DNA binding"/>
    <property type="evidence" value="ECO:0007669"/>
    <property type="project" value="UniProtKB-UniRule"/>
</dbReference>
<keyword evidence="9" id="KW-1185">Reference proteome</keyword>
<dbReference type="SUPFAM" id="SSF56349">
    <property type="entry name" value="DNA breaking-rejoining enzymes"/>
    <property type="match status" value="1"/>
</dbReference>
<dbReference type="InterPro" id="IPR011010">
    <property type="entry name" value="DNA_brk_join_enz"/>
</dbReference>
<evidence type="ECO:0000256" key="4">
    <source>
        <dbReference type="ARBA" id="ARBA00023172"/>
    </source>
</evidence>
<dbReference type="GO" id="GO:0006310">
    <property type="term" value="P:DNA recombination"/>
    <property type="evidence" value="ECO:0007669"/>
    <property type="project" value="UniProtKB-KW"/>
</dbReference>
<dbReference type="AlphaFoldDB" id="A0A0P4R646"/>
<evidence type="ECO:0000313" key="8">
    <source>
        <dbReference type="EMBL" id="GAO08352.1"/>
    </source>
</evidence>